<dbReference type="AlphaFoldDB" id="A0A8J3PP52"/>
<dbReference type="InterPro" id="IPR027417">
    <property type="entry name" value="P-loop_NTPase"/>
</dbReference>
<dbReference type="InterPro" id="IPR009003">
    <property type="entry name" value="Peptidase_S1_PA"/>
</dbReference>
<reference evidence="1" key="1">
    <citation type="submission" date="2021-01" db="EMBL/GenBank/DDBJ databases">
        <title>Whole genome shotgun sequence of Planosporangium flavigriseum NBRC 105377.</title>
        <authorList>
            <person name="Komaki H."/>
            <person name="Tamura T."/>
        </authorList>
    </citation>
    <scope>NUCLEOTIDE SEQUENCE</scope>
    <source>
        <strain evidence="1">NBRC 105377</strain>
    </source>
</reference>
<organism evidence="1 2">
    <name type="scientific">Planosporangium flavigriseum</name>
    <dbReference type="NCBI Taxonomy" id="373681"/>
    <lineage>
        <taxon>Bacteria</taxon>
        <taxon>Bacillati</taxon>
        <taxon>Actinomycetota</taxon>
        <taxon>Actinomycetes</taxon>
        <taxon>Micromonosporales</taxon>
        <taxon>Micromonosporaceae</taxon>
        <taxon>Planosporangium</taxon>
    </lineage>
</organism>
<evidence type="ECO:0008006" key="3">
    <source>
        <dbReference type="Google" id="ProtNLM"/>
    </source>
</evidence>
<dbReference type="InterPro" id="IPR011990">
    <property type="entry name" value="TPR-like_helical_dom_sf"/>
</dbReference>
<dbReference type="SUPFAM" id="SSF50494">
    <property type="entry name" value="Trypsin-like serine proteases"/>
    <property type="match status" value="1"/>
</dbReference>
<accession>A0A8J3PP52</accession>
<dbReference type="SUPFAM" id="SSF48452">
    <property type="entry name" value="TPR-like"/>
    <property type="match status" value="1"/>
</dbReference>
<dbReference type="InterPro" id="IPR043504">
    <property type="entry name" value="Peptidase_S1_PA_chymotrypsin"/>
</dbReference>
<evidence type="ECO:0000313" key="2">
    <source>
        <dbReference type="Proteomes" id="UP000653674"/>
    </source>
</evidence>
<dbReference type="Gene3D" id="1.25.40.10">
    <property type="entry name" value="Tetratricopeptide repeat domain"/>
    <property type="match status" value="1"/>
</dbReference>
<dbReference type="Gene3D" id="2.40.10.10">
    <property type="entry name" value="Trypsin-like serine proteases"/>
    <property type="match status" value="1"/>
</dbReference>
<keyword evidence="2" id="KW-1185">Reference proteome</keyword>
<dbReference type="EMBL" id="BONU01000021">
    <property type="protein sequence ID" value="GIG74681.1"/>
    <property type="molecule type" value="Genomic_DNA"/>
</dbReference>
<dbReference type="Pfam" id="PF13365">
    <property type="entry name" value="Trypsin_2"/>
    <property type="match status" value="1"/>
</dbReference>
<gene>
    <name evidence="1" type="ORF">Pfl04_30850</name>
</gene>
<dbReference type="SUPFAM" id="SSF52540">
    <property type="entry name" value="P-loop containing nucleoside triphosphate hydrolases"/>
    <property type="match status" value="1"/>
</dbReference>
<sequence length="989" mass="107101">MRINSVAEVYGGASGTGHVLGQDLVLTASHVVADGHAASVRTLGSAEWVDADVIWRGTGDVDAALLRTRRPLPSETVDSSLRWGSVGTYEQISCRVTGFPAVQARSSGVRDTDTFCGQTVPGAGYKNGRIVIQSAGGPRDRIGSVSPWAGISGGAVFSSPESHLLGIVESVPAGYPNNRLKVVPTSTLLKDSRFREFVGDPAIRSVTKSGSVIHPPYGTLPDRHPASWLLDPRYAVVDFIDDGGWLDDLTKWATSSERFSIGAISGSGGMGKSRLAAELADRMRQVGWDAGYLNIDNVQSWHEVSSEHPLLIIIDYASRFGERLAGLIERLAANSSGKPVRLLLVERRLGAWWETVNRVTRRRAQHLLDKHVVLRESSISPESVSRHLELAMSSLSRKLGVEPIPASEIRTGDSTSPLLIHISVLLALRGTGLEPGGAEPLGRSPATREALLQGLLDREVTRWEAALEAHKLGHLHSAQAGRLVAMASLFSPTRAEAKVLLERMPEICSQPDVLKAVEWLADMFGSEDGVIRPVGPDLVVEHLLETLNDLDSLVLRLLDVRDALTDAPRARMFHLLSLSAQSGRNSRAALTAALARHLPQLLEAEISNAETEDHSLLVGALSASDKSNIALSRIAQQVAASIPSDSERLAEVRAEVFGLAITRGRRRAGGGIDKVPDELLVDERAADFAELGRLLNELGTSLGHLSRWGRAQAATLEAVEIFSVLSAKFGNFHDRRSLAVALSHAGQFFRSLRLHDQSLRSAMRATELWRELAVEDPKEREDLAIALTNLADSLCSAGKPAEAIAYSTEAIALLRSELRQGGERARPRLERALSELAHHLMEVGDVDWAREAITEAASSVGFEVGQTVETNRLDSVGYLNGLAAELLLREGEFEKAKSCAIISASAYGKYAHEYQGNFYYLRGSLQLLLRVLDAAGEAEDAAAMRADLAHLLVEPGIEDYDKEVKEFEAFAHIIEGRGASTMFSTAVRR</sequence>
<evidence type="ECO:0000313" key="1">
    <source>
        <dbReference type="EMBL" id="GIG74681.1"/>
    </source>
</evidence>
<protein>
    <recommendedName>
        <fullName evidence="3">Tetratricopeptide repeat protein</fullName>
    </recommendedName>
</protein>
<dbReference type="Proteomes" id="UP000653674">
    <property type="component" value="Unassembled WGS sequence"/>
</dbReference>
<comment type="caution">
    <text evidence="1">The sequence shown here is derived from an EMBL/GenBank/DDBJ whole genome shotgun (WGS) entry which is preliminary data.</text>
</comment>
<name>A0A8J3PP52_9ACTN</name>
<proteinExistence type="predicted"/>